<dbReference type="GO" id="GO:0061579">
    <property type="term" value="F:N-acyl homoserine lactone synthase activity"/>
    <property type="evidence" value="ECO:0007669"/>
    <property type="project" value="UniProtKB-EC"/>
</dbReference>
<reference evidence="8 9" key="1">
    <citation type="submission" date="2020-08" db="EMBL/GenBank/DDBJ databases">
        <title>Genomic Encyclopedia of Type Strains, Phase IV (KMG-IV): sequencing the most valuable type-strain genomes for metagenomic binning, comparative biology and taxonomic classification.</title>
        <authorList>
            <person name="Goeker M."/>
        </authorList>
    </citation>
    <scope>NUCLEOTIDE SEQUENCE [LARGE SCALE GENOMIC DNA]</scope>
    <source>
        <strain evidence="8 9">DSM 12706</strain>
    </source>
</reference>
<dbReference type="PROSITE" id="PS51187">
    <property type="entry name" value="AUTOINDUCER_SYNTH_2"/>
    <property type="match status" value="1"/>
</dbReference>
<name>A0A7W7Z3A0_9BRAD</name>
<dbReference type="EMBL" id="JACHIH010000007">
    <property type="protein sequence ID" value="MBB5046872.1"/>
    <property type="molecule type" value="Genomic_DNA"/>
</dbReference>
<sequence length="219" mass="24381">MHGPPTRYQALITTEDIDPGSVRALLRLRKRLFVDKCGWQLPTQGDIERDQFDTAGAQHCLLFHRGELVGGFRAIRTDQPYLSQEIAPHLAERGFPRSPDIWEISRFGVLPPVGNGVEAARMNYAAMFRFAESRRATSLVALADLAYERFLGRMDIITHRLGAPAIIGTDSRGASLTAVAGEIPLDPAINRGLHKFLDLSRNLEIQDDTRILRRASIPA</sequence>
<dbReference type="PANTHER" id="PTHR39322:SF1">
    <property type="entry name" value="ISOVALERYL-HOMOSERINE LACTONE SYNTHASE"/>
    <property type="match status" value="1"/>
</dbReference>
<comment type="similarity">
    <text evidence="7">Belongs to the autoinducer synthase family.</text>
</comment>
<protein>
    <recommendedName>
        <fullName evidence="1">acyl-homoserine-lactone synthase</fullName>
        <ecNumber evidence="1">2.3.1.184</ecNumber>
    </recommendedName>
</protein>
<organism evidence="8 9">
    <name type="scientific">Rhodopseudomonas rhenobacensis</name>
    <dbReference type="NCBI Taxonomy" id="87461"/>
    <lineage>
        <taxon>Bacteria</taxon>
        <taxon>Pseudomonadati</taxon>
        <taxon>Pseudomonadota</taxon>
        <taxon>Alphaproteobacteria</taxon>
        <taxon>Hyphomicrobiales</taxon>
        <taxon>Nitrobacteraceae</taxon>
        <taxon>Rhodopseudomonas</taxon>
    </lineage>
</organism>
<keyword evidence="4" id="KW-0949">S-adenosyl-L-methionine</keyword>
<proteinExistence type="inferred from homology"/>
<dbReference type="SUPFAM" id="SSF55729">
    <property type="entry name" value="Acyl-CoA N-acyltransferases (Nat)"/>
    <property type="match status" value="1"/>
</dbReference>
<dbReference type="Gene3D" id="3.40.630.30">
    <property type="match status" value="1"/>
</dbReference>
<evidence type="ECO:0000256" key="6">
    <source>
        <dbReference type="ARBA" id="ARBA00048576"/>
    </source>
</evidence>
<dbReference type="Proteomes" id="UP000542353">
    <property type="component" value="Unassembled WGS sequence"/>
</dbReference>
<dbReference type="PANTHER" id="PTHR39322">
    <property type="entry name" value="ACYL-HOMOSERINE-LACTONE SYNTHASE"/>
    <property type="match status" value="1"/>
</dbReference>
<dbReference type="RefSeq" id="WP_184256188.1">
    <property type="nucleotide sequence ID" value="NZ_JACHIH010000007.1"/>
</dbReference>
<evidence type="ECO:0000256" key="7">
    <source>
        <dbReference type="PROSITE-ProRule" id="PRU00533"/>
    </source>
</evidence>
<evidence type="ECO:0000256" key="2">
    <source>
        <dbReference type="ARBA" id="ARBA00022654"/>
    </source>
</evidence>
<dbReference type="PRINTS" id="PR01549">
    <property type="entry name" value="AUTOINDCRSYN"/>
</dbReference>
<keyword evidence="2 7" id="KW-0673">Quorum sensing</keyword>
<evidence type="ECO:0000256" key="5">
    <source>
        <dbReference type="ARBA" id="ARBA00022929"/>
    </source>
</evidence>
<evidence type="ECO:0000256" key="1">
    <source>
        <dbReference type="ARBA" id="ARBA00012340"/>
    </source>
</evidence>
<keyword evidence="3" id="KW-0808">Transferase</keyword>
<evidence type="ECO:0000256" key="3">
    <source>
        <dbReference type="ARBA" id="ARBA00022679"/>
    </source>
</evidence>
<comment type="catalytic activity">
    <reaction evidence="6">
        <text>a fatty acyl-[ACP] + S-adenosyl-L-methionine = an N-acyl-L-homoserine lactone + S-methyl-5'-thioadenosine + holo-[ACP] + H(+)</text>
        <dbReference type="Rhea" id="RHEA:10096"/>
        <dbReference type="Rhea" id="RHEA-COMP:9685"/>
        <dbReference type="Rhea" id="RHEA-COMP:14125"/>
        <dbReference type="ChEBI" id="CHEBI:15378"/>
        <dbReference type="ChEBI" id="CHEBI:17509"/>
        <dbReference type="ChEBI" id="CHEBI:55474"/>
        <dbReference type="ChEBI" id="CHEBI:59789"/>
        <dbReference type="ChEBI" id="CHEBI:64479"/>
        <dbReference type="ChEBI" id="CHEBI:138651"/>
        <dbReference type="EC" id="2.3.1.184"/>
    </reaction>
</comment>
<comment type="caution">
    <text evidence="8">The sequence shown here is derived from an EMBL/GenBank/DDBJ whole genome shotgun (WGS) entry which is preliminary data.</text>
</comment>
<dbReference type="InterPro" id="IPR018311">
    <property type="entry name" value="Autoind_synth_CS"/>
</dbReference>
<dbReference type="InterPro" id="IPR001690">
    <property type="entry name" value="Autoind_synthase"/>
</dbReference>
<keyword evidence="9" id="KW-1185">Reference proteome</keyword>
<dbReference type="PROSITE" id="PS00949">
    <property type="entry name" value="AUTOINDUCER_SYNTH_1"/>
    <property type="match status" value="1"/>
</dbReference>
<dbReference type="AlphaFoldDB" id="A0A7W7Z3A0"/>
<dbReference type="GO" id="GO:0009372">
    <property type="term" value="P:quorum sensing"/>
    <property type="evidence" value="ECO:0007669"/>
    <property type="project" value="UniProtKB-UniRule"/>
</dbReference>
<gene>
    <name evidence="8" type="ORF">HNR60_001621</name>
</gene>
<dbReference type="GO" id="GO:0007165">
    <property type="term" value="P:signal transduction"/>
    <property type="evidence" value="ECO:0007669"/>
    <property type="project" value="TreeGrafter"/>
</dbReference>
<dbReference type="Pfam" id="PF00765">
    <property type="entry name" value="Autoind_synth"/>
    <property type="match status" value="1"/>
</dbReference>
<evidence type="ECO:0000256" key="4">
    <source>
        <dbReference type="ARBA" id="ARBA00022691"/>
    </source>
</evidence>
<dbReference type="InterPro" id="IPR016181">
    <property type="entry name" value="Acyl_CoA_acyltransferase"/>
</dbReference>
<keyword evidence="5 7" id="KW-0071">Autoinducer synthesis</keyword>
<evidence type="ECO:0000313" key="9">
    <source>
        <dbReference type="Proteomes" id="UP000542353"/>
    </source>
</evidence>
<dbReference type="EC" id="2.3.1.184" evidence="1"/>
<evidence type="ECO:0000313" key="8">
    <source>
        <dbReference type="EMBL" id="MBB5046872.1"/>
    </source>
</evidence>
<accession>A0A7W7Z3A0</accession>